<dbReference type="InterPro" id="IPR004089">
    <property type="entry name" value="MCPsignal_dom"/>
</dbReference>
<dbReference type="GO" id="GO:0006935">
    <property type="term" value="P:chemotaxis"/>
    <property type="evidence" value="ECO:0007669"/>
    <property type="project" value="InterPro"/>
</dbReference>
<feature type="domain" description="HAMP" evidence="7">
    <location>
        <begin position="368"/>
        <end position="411"/>
    </location>
</feature>
<keyword evidence="1 3" id="KW-0807">Transducer</keyword>
<feature type="region of interest" description="Disordered" evidence="4">
    <location>
        <begin position="719"/>
        <end position="756"/>
    </location>
</feature>
<feature type="domain" description="Methyl-accepting transducer" evidence="6">
    <location>
        <begin position="430"/>
        <end position="666"/>
    </location>
</feature>
<dbReference type="STRING" id="1230453.C453_05034"/>
<dbReference type="Gene3D" id="6.10.340.10">
    <property type="match status" value="1"/>
</dbReference>
<gene>
    <name evidence="8" type="ORF">C453_05034</name>
</gene>
<dbReference type="AlphaFoldDB" id="M0HSW7"/>
<dbReference type="InterPro" id="IPR003660">
    <property type="entry name" value="HAMP_dom"/>
</dbReference>
<keyword evidence="5" id="KW-1133">Transmembrane helix</keyword>
<evidence type="ECO:0000256" key="3">
    <source>
        <dbReference type="PROSITE-ProRule" id="PRU00284"/>
    </source>
</evidence>
<feature type="domain" description="HAMP" evidence="7">
    <location>
        <begin position="310"/>
        <end position="362"/>
    </location>
</feature>
<proteinExistence type="inferred from homology"/>
<evidence type="ECO:0000313" key="9">
    <source>
        <dbReference type="Proteomes" id="UP000011612"/>
    </source>
</evidence>
<dbReference type="Pfam" id="PF00672">
    <property type="entry name" value="HAMP"/>
    <property type="match status" value="2"/>
</dbReference>
<keyword evidence="5" id="KW-0812">Transmembrane</keyword>
<dbReference type="PANTHER" id="PTHR32089:SF112">
    <property type="entry name" value="LYSOZYME-LIKE PROTEIN-RELATED"/>
    <property type="match status" value="1"/>
</dbReference>
<accession>M0HSW7</accession>
<comment type="similarity">
    <text evidence="2">Belongs to the methyl-accepting chemotaxis (MCP) protein family.</text>
</comment>
<dbReference type="EMBL" id="AOLK01000011">
    <property type="protein sequence ID" value="ELZ87690.1"/>
    <property type="molecule type" value="Genomic_DNA"/>
</dbReference>
<evidence type="ECO:0000313" key="8">
    <source>
        <dbReference type="EMBL" id="ELZ87690.1"/>
    </source>
</evidence>
<protein>
    <submittedName>
        <fullName evidence="8">Methyl-accepting chemotaxis protein</fullName>
    </submittedName>
</protein>
<evidence type="ECO:0000256" key="2">
    <source>
        <dbReference type="ARBA" id="ARBA00029447"/>
    </source>
</evidence>
<dbReference type="InterPro" id="IPR004090">
    <property type="entry name" value="Chemotax_Me-accpt_rcpt"/>
</dbReference>
<comment type="caution">
    <text evidence="8">The sequence shown here is derived from an EMBL/GenBank/DDBJ whole genome shotgun (WGS) entry which is preliminary data.</text>
</comment>
<dbReference type="Pfam" id="PF00015">
    <property type="entry name" value="MCPsignal"/>
    <property type="match status" value="1"/>
</dbReference>
<dbReference type="PATRIC" id="fig|1230453.4.peg.965"/>
<dbReference type="GO" id="GO:0007165">
    <property type="term" value="P:signal transduction"/>
    <property type="evidence" value="ECO:0007669"/>
    <property type="project" value="UniProtKB-KW"/>
</dbReference>
<dbReference type="GO" id="GO:0016020">
    <property type="term" value="C:membrane"/>
    <property type="evidence" value="ECO:0007669"/>
    <property type="project" value="InterPro"/>
</dbReference>
<dbReference type="PRINTS" id="PR00260">
    <property type="entry name" value="CHEMTRNSDUCR"/>
</dbReference>
<dbReference type="PROSITE" id="PS50885">
    <property type="entry name" value="HAMP"/>
    <property type="match status" value="2"/>
</dbReference>
<dbReference type="CDD" id="cd11386">
    <property type="entry name" value="MCP_signal"/>
    <property type="match status" value="1"/>
</dbReference>
<reference evidence="8 9" key="1">
    <citation type="journal article" date="2014" name="PLoS Genet.">
        <title>Phylogenetically driven sequencing of extremely halophilic archaea reveals strategies for static and dynamic osmo-response.</title>
        <authorList>
            <person name="Becker E.A."/>
            <person name="Seitzer P.M."/>
            <person name="Tritt A."/>
            <person name="Larsen D."/>
            <person name="Krusor M."/>
            <person name="Yao A.I."/>
            <person name="Wu D."/>
            <person name="Madern D."/>
            <person name="Eisen J.A."/>
            <person name="Darling A.E."/>
            <person name="Facciotti M.T."/>
        </authorList>
    </citation>
    <scope>NUCLEOTIDE SEQUENCE [LARGE SCALE GENOMIC DNA]</scope>
    <source>
        <strain evidence="8 9">ATCC BAA-1513</strain>
    </source>
</reference>
<evidence type="ECO:0000256" key="4">
    <source>
        <dbReference type="SAM" id="MobiDB-lite"/>
    </source>
</evidence>
<dbReference type="SUPFAM" id="SSF158472">
    <property type="entry name" value="HAMP domain-like"/>
    <property type="match status" value="1"/>
</dbReference>
<evidence type="ECO:0000259" key="7">
    <source>
        <dbReference type="PROSITE" id="PS50885"/>
    </source>
</evidence>
<dbReference type="Proteomes" id="UP000011612">
    <property type="component" value="Unassembled WGS sequence"/>
</dbReference>
<name>M0HSW7_HALEO</name>
<organism evidence="8 9">
    <name type="scientific">Haloferax elongans ATCC BAA-1513</name>
    <dbReference type="NCBI Taxonomy" id="1230453"/>
    <lineage>
        <taxon>Archaea</taxon>
        <taxon>Methanobacteriati</taxon>
        <taxon>Methanobacteriota</taxon>
        <taxon>Stenosarchaea group</taxon>
        <taxon>Halobacteria</taxon>
        <taxon>Halobacteriales</taxon>
        <taxon>Haloferacaceae</taxon>
        <taxon>Haloferax</taxon>
    </lineage>
</organism>
<feature type="compositionally biased region" description="Low complexity" evidence="4">
    <location>
        <begin position="719"/>
        <end position="738"/>
    </location>
</feature>
<evidence type="ECO:0000256" key="5">
    <source>
        <dbReference type="SAM" id="Phobius"/>
    </source>
</evidence>
<dbReference type="PROSITE" id="PS50111">
    <property type="entry name" value="CHEMOTAXIS_TRANSDUC_2"/>
    <property type="match status" value="1"/>
</dbReference>
<dbReference type="SMART" id="SM00283">
    <property type="entry name" value="MA"/>
    <property type="match status" value="1"/>
</dbReference>
<dbReference type="SUPFAM" id="SSF58104">
    <property type="entry name" value="Methyl-accepting chemotaxis protein (MCP) signaling domain"/>
    <property type="match status" value="1"/>
</dbReference>
<feature type="compositionally biased region" description="Polar residues" evidence="4">
    <location>
        <begin position="741"/>
        <end position="756"/>
    </location>
</feature>
<dbReference type="Gene3D" id="1.10.287.950">
    <property type="entry name" value="Methyl-accepting chemotaxis protein"/>
    <property type="match status" value="1"/>
</dbReference>
<feature type="transmembrane region" description="Helical" evidence="5">
    <location>
        <begin position="21"/>
        <end position="41"/>
    </location>
</feature>
<keyword evidence="9" id="KW-1185">Reference proteome</keyword>
<dbReference type="GO" id="GO:0004888">
    <property type="term" value="F:transmembrane signaling receptor activity"/>
    <property type="evidence" value="ECO:0007669"/>
    <property type="project" value="InterPro"/>
</dbReference>
<keyword evidence="5" id="KW-0472">Membrane</keyword>
<dbReference type="PANTHER" id="PTHR32089">
    <property type="entry name" value="METHYL-ACCEPTING CHEMOTAXIS PROTEIN MCPB"/>
    <property type="match status" value="1"/>
</dbReference>
<dbReference type="SMART" id="SM00304">
    <property type="entry name" value="HAMP"/>
    <property type="match status" value="3"/>
</dbReference>
<evidence type="ECO:0000256" key="1">
    <source>
        <dbReference type="ARBA" id="ARBA00023224"/>
    </source>
</evidence>
<sequence>MLRTISQLVPERFHERYLYKLAAMLSVLIVLTAGISAYTYVSVSDELHDSVKGELESTATLQADEFSVWLDERSQIARMLSGYSILDTKDPTEISTFFDHEMSNLPGDFTAIHYIDTDSNEILASSSRERIGETAISADRRYVHGSAEFSDADSVAITEMYDRGDGRYMSFVSPVPDAENRAVVVVSSVAHLREVFHAPFEGSFVQIIDSDGVVEFDERGEDEGEAYAAQDANALTDGLSGGAGAYEAKANGVFDQKHVVAYAGASEMVLVVHAPTSTAYHIQQTVATDLGILLVVLLFGLGGVAIALKRSMLDPLDDLQVKLSRLRGGDLEIDLRTDRRDEFGSVLRSVHELREDLLDQRRDASDYSDVMDVTASGDLTARMDPESNSDDMQTIATSFNAMMDDLESTVGAVIDFAEDVETQSNHVAAGAKEVNTASEQVAQSVEQISHGANEQATSLTRVSQEMDTLSASVEEIATAAEQLAANSAEAAEIGADGRVAAEDALDGMDAIREETHETAAEVAEFGALTEEIGDIVGVIADIAEQTNLLALNANIEAARAGEAGEGFAVVANEVKQLAEATTESATEVESLIDEIHDQRDAVVDGVERMEDRVTEESESVEAAIGALDDITERVEENNASVHEVTEATDAQASSTEDVTGMVQEVASVSEETTAEAETVSAAAEEQAASLTQVTTSAQELASNAEALQAFLDQFEVATDEAGSVSDGSDDSSAVPDVATGQAAQSPAVSDGGTDSE</sequence>
<dbReference type="CDD" id="cd06225">
    <property type="entry name" value="HAMP"/>
    <property type="match status" value="1"/>
</dbReference>
<evidence type="ECO:0000259" key="6">
    <source>
        <dbReference type="PROSITE" id="PS50111"/>
    </source>
</evidence>